<keyword evidence="2 7" id="KW-0732">Signal</keyword>
<evidence type="ECO:0000256" key="5">
    <source>
        <dbReference type="SAM" id="MobiDB-lite"/>
    </source>
</evidence>
<proteinExistence type="predicted"/>
<dbReference type="OrthoDB" id="676979at2759"/>
<dbReference type="PROSITE" id="PS51450">
    <property type="entry name" value="LRR"/>
    <property type="match status" value="2"/>
</dbReference>
<dbReference type="AlphaFoldDB" id="A0A9P0JNE0"/>
<organism evidence="8 9">
    <name type="scientific">Acanthoscelides obtectus</name>
    <name type="common">Bean weevil</name>
    <name type="synonym">Bruchus obtectus</name>
    <dbReference type="NCBI Taxonomy" id="200917"/>
    <lineage>
        <taxon>Eukaryota</taxon>
        <taxon>Metazoa</taxon>
        <taxon>Ecdysozoa</taxon>
        <taxon>Arthropoda</taxon>
        <taxon>Hexapoda</taxon>
        <taxon>Insecta</taxon>
        <taxon>Pterygota</taxon>
        <taxon>Neoptera</taxon>
        <taxon>Endopterygota</taxon>
        <taxon>Coleoptera</taxon>
        <taxon>Polyphaga</taxon>
        <taxon>Cucujiformia</taxon>
        <taxon>Chrysomeloidea</taxon>
        <taxon>Chrysomelidae</taxon>
        <taxon>Bruchinae</taxon>
        <taxon>Bruchini</taxon>
        <taxon>Acanthoscelides</taxon>
    </lineage>
</organism>
<dbReference type="Pfam" id="PF13855">
    <property type="entry name" value="LRR_8"/>
    <property type="match status" value="2"/>
</dbReference>
<dbReference type="SUPFAM" id="SSF52058">
    <property type="entry name" value="L domain-like"/>
    <property type="match status" value="1"/>
</dbReference>
<dbReference type="Gene3D" id="3.80.10.10">
    <property type="entry name" value="Ribonuclease Inhibitor"/>
    <property type="match status" value="2"/>
</dbReference>
<feature type="chain" id="PRO_5040490875" evidence="7">
    <location>
        <begin position="19"/>
        <end position="433"/>
    </location>
</feature>
<sequence>METFTFLILISCATLSRQTTPPEPRVLLGNPARRPPLCSLSPGKVRVFQDLRDYKVQNASFGLHEADYQGNVVEFATGTFDETLQRNSFISFDSVKVFGLRIPKKQIKHIEEGAFFGLDCLYQLDLSLNNVTVLSRETFNGLPYLRHLNVSYNAIDNITGFFDKAHLSVLDLSHNELVALPSLRALAGLKVLNVSYNQIEQITERVFEGIDALEELYLSHNRLWQFNMLHWITFGTLKKLDVAYNLFEYVNLVSKFETRNLEMLNISGNNIMDLDVLDVKITMKKLALLDIRDNDFKCVTLHTILRDLKGINVSVVHPISCDDHCNTFGTTELPSTKSPAIQFPFAYEESLSRCLDELNVVTKRDRSELHTSGVHMKWVIGVLSVALILACLFSVRAQISRFFYRLFPSLSDSGSSEDDDSAEQIEFADSSPL</sequence>
<keyword evidence="6" id="KW-0472">Membrane</keyword>
<gene>
    <name evidence="8" type="ORF">ACAOBT_LOCUS244</name>
</gene>
<evidence type="ECO:0000313" key="9">
    <source>
        <dbReference type="Proteomes" id="UP001152888"/>
    </source>
</evidence>
<dbReference type="InterPro" id="IPR001611">
    <property type="entry name" value="Leu-rich_rpt"/>
</dbReference>
<keyword evidence="6" id="KW-0812">Transmembrane</keyword>
<feature type="transmembrane region" description="Helical" evidence="6">
    <location>
        <begin position="376"/>
        <end position="395"/>
    </location>
</feature>
<dbReference type="SMART" id="SM00369">
    <property type="entry name" value="LRR_TYP"/>
    <property type="match status" value="5"/>
</dbReference>
<comment type="caution">
    <text evidence="8">The sequence shown here is derived from an EMBL/GenBank/DDBJ whole genome shotgun (WGS) entry which is preliminary data.</text>
</comment>
<dbReference type="InterPro" id="IPR050467">
    <property type="entry name" value="LRFN"/>
</dbReference>
<keyword evidence="9" id="KW-1185">Reference proteome</keyword>
<dbReference type="InterPro" id="IPR003591">
    <property type="entry name" value="Leu-rich_rpt_typical-subtyp"/>
</dbReference>
<dbReference type="EMBL" id="CAKOFQ010006652">
    <property type="protein sequence ID" value="CAH1953834.1"/>
    <property type="molecule type" value="Genomic_DNA"/>
</dbReference>
<dbReference type="PANTHER" id="PTHR45842:SF12">
    <property type="entry name" value="KEKKON 5, ISOFORM A"/>
    <property type="match status" value="1"/>
</dbReference>
<reference evidence="8" key="1">
    <citation type="submission" date="2022-03" db="EMBL/GenBank/DDBJ databases">
        <authorList>
            <person name="Sayadi A."/>
        </authorList>
    </citation>
    <scope>NUCLEOTIDE SEQUENCE</scope>
</reference>
<name>A0A9P0JNE0_ACAOB</name>
<feature type="region of interest" description="Disordered" evidence="5">
    <location>
        <begin position="411"/>
        <end position="433"/>
    </location>
</feature>
<feature type="signal peptide" evidence="7">
    <location>
        <begin position="1"/>
        <end position="18"/>
    </location>
</feature>
<dbReference type="Proteomes" id="UP001152888">
    <property type="component" value="Unassembled WGS sequence"/>
</dbReference>
<accession>A0A9P0JNE0</accession>
<evidence type="ECO:0000256" key="4">
    <source>
        <dbReference type="ARBA" id="ARBA00023180"/>
    </source>
</evidence>
<dbReference type="InterPro" id="IPR032675">
    <property type="entry name" value="LRR_dom_sf"/>
</dbReference>
<evidence type="ECO:0000313" key="8">
    <source>
        <dbReference type="EMBL" id="CAH1953834.1"/>
    </source>
</evidence>
<evidence type="ECO:0000256" key="2">
    <source>
        <dbReference type="ARBA" id="ARBA00022729"/>
    </source>
</evidence>
<keyword evidence="3" id="KW-0677">Repeat</keyword>
<keyword evidence="4" id="KW-0325">Glycoprotein</keyword>
<evidence type="ECO:0000256" key="1">
    <source>
        <dbReference type="ARBA" id="ARBA00022614"/>
    </source>
</evidence>
<keyword evidence="6" id="KW-1133">Transmembrane helix</keyword>
<evidence type="ECO:0000256" key="6">
    <source>
        <dbReference type="SAM" id="Phobius"/>
    </source>
</evidence>
<evidence type="ECO:0000256" key="7">
    <source>
        <dbReference type="SAM" id="SignalP"/>
    </source>
</evidence>
<dbReference type="PANTHER" id="PTHR45842">
    <property type="entry name" value="SYNAPTIC ADHESION-LIKE MOLECULE SALM"/>
    <property type="match status" value="1"/>
</dbReference>
<protein>
    <submittedName>
        <fullName evidence="8">Uncharacterized protein</fullName>
    </submittedName>
</protein>
<evidence type="ECO:0000256" key="3">
    <source>
        <dbReference type="ARBA" id="ARBA00022737"/>
    </source>
</evidence>
<keyword evidence="1" id="KW-0433">Leucine-rich repeat</keyword>